<dbReference type="Proteomes" id="UP000260649">
    <property type="component" value="Unassembled WGS sequence"/>
</dbReference>
<keyword evidence="3" id="KW-1185">Reference proteome</keyword>
<sequence>MKMTVLYHSVTGNTKTMAQVIAEGMMTVAGVEAKAFPIENWDAAWVKESKCVVLGTPIYLADLCSAVKVWLDGPALKAGLAGKVGGAFATADYLHGGGDLGIQTILNHMMVLGMLTYSGGGSFGKPVIHLGPVALHGHLEESKELFRLYGQRMATKTVSLFG</sequence>
<evidence type="ECO:0000313" key="2">
    <source>
        <dbReference type="EMBL" id="RFT06899.1"/>
    </source>
</evidence>
<dbReference type="Pfam" id="PF00258">
    <property type="entry name" value="Flavodoxin_1"/>
    <property type="match status" value="1"/>
</dbReference>
<dbReference type="PROSITE" id="PS50902">
    <property type="entry name" value="FLAVODOXIN_LIKE"/>
    <property type="match status" value="1"/>
</dbReference>
<protein>
    <submittedName>
        <fullName evidence="2">Flavodoxin</fullName>
    </submittedName>
</protein>
<accession>A0A3E2B4G1</accession>
<feature type="domain" description="Flavodoxin-like" evidence="1">
    <location>
        <begin position="3"/>
        <end position="154"/>
    </location>
</feature>
<dbReference type="Gene3D" id="3.40.50.360">
    <property type="match status" value="1"/>
</dbReference>
<dbReference type="SUPFAM" id="SSF52218">
    <property type="entry name" value="Flavoproteins"/>
    <property type="match status" value="1"/>
</dbReference>
<gene>
    <name evidence="2" type="ORF">DV520_05455</name>
</gene>
<dbReference type="AlphaFoldDB" id="A0A3E2B4G1"/>
<dbReference type="OrthoDB" id="9801479at2"/>
<reference evidence="2 3" key="1">
    <citation type="submission" date="2018-07" db="EMBL/GenBank/DDBJ databases">
        <title>GABA Modulating Bacteria of the Human Gut Microbiota.</title>
        <authorList>
            <person name="Strandwitz P."/>
            <person name="Kim K.H."/>
            <person name="Terekhova D."/>
            <person name="Liu J.K."/>
            <person name="Sharma A."/>
            <person name="Levering J."/>
            <person name="Mcdonald D."/>
            <person name="Dietrich D."/>
            <person name="Ramadhar T.R."/>
            <person name="Lekbua A."/>
            <person name="Mroue N."/>
            <person name="Liston C."/>
            <person name="Stewart E.J."/>
            <person name="Dubin M.J."/>
            <person name="Zengler K."/>
            <person name="Knight R."/>
            <person name="Gilbert J.A."/>
            <person name="Clardy J."/>
            <person name="Lewis K."/>
        </authorList>
    </citation>
    <scope>NUCLEOTIDE SEQUENCE [LARGE SCALE GENOMIC DNA]</scope>
    <source>
        <strain evidence="2 3">KLE1738</strain>
    </source>
</reference>
<dbReference type="EMBL" id="QQRQ01000006">
    <property type="protein sequence ID" value="RFT06899.1"/>
    <property type="molecule type" value="Genomic_DNA"/>
</dbReference>
<organism evidence="2 3">
    <name type="scientific">Evtepia gabavorous</name>
    <dbReference type="NCBI Taxonomy" id="2211183"/>
    <lineage>
        <taxon>Bacteria</taxon>
        <taxon>Bacillati</taxon>
        <taxon>Bacillota</taxon>
        <taxon>Clostridia</taxon>
        <taxon>Eubacteriales</taxon>
        <taxon>Evtepia</taxon>
    </lineage>
</organism>
<dbReference type="GO" id="GO:0010181">
    <property type="term" value="F:FMN binding"/>
    <property type="evidence" value="ECO:0007669"/>
    <property type="project" value="InterPro"/>
</dbReference>
<comment type="caution">
    <text evidence="2">The sequence shown here is derived from an EMBL/GenBank/DDBJ whole genome shotgun (WGS) entry which is preliminary data.</text>
</comment>
<name>A0A3E2B4G1_9FIRM</name>
<evidence type="ECO:0000313" key="3">
    <source>
        <dbReference type="Proteomes" id="UP000260649"/>
    </source>
</evidence>
<dbReference type="InterPro" id="IPR029039">
    <property type="entry name" value="Flavoprotein-like_sf"/>
</dbReference>
<dbReference type="InterPro" id="IPR008254">
    <property type="entry name" value="Flavodoxin/NO_synth"/>
</dbReference>
<proteinExistence type="predicted"/>
<dbReference type="GO" id="GO:0016651">
    <property type="term" value="F:oxidoreductase activity, acting on NAD(P)H"/>
    <property type="evidence" value="ECO:0007669"/>
    <property type="project" value="UniProtKB-ARBA"/>
</dbReference>
<evidence type="ECO:0000259" key="1">
    <source>
        <dbReference type="PROSITE" id="PS50902"/>
    </source>
</evidence>